<keyword evidence="2" id="KW-1185">Reference proteome</keyword>
<dbReference type="PRINTS" id="PR00081">
    <property type="entry name" value="GDHRDH"/>
</dbReference>
<name>A0A4V1IY82_9FUNG</name>
<protein>
    <submittedName>
        <fullName evidence="1">SDR-family protein</fullName>
    </submittedName>
</protein>
<dbReference type="AlphaFoldDB" id="A0A4V1IY82"/>
<sequence length="236" mass="25224">MITVILGTGPGLGAALVRQFTGQGHTVVAMARRKDFLDSLCEEEAKKGGKIIGVPCDASKPESIKDAFAQIPKSDKVGCLIYNASAPFRPASILDTTPEEMEAAWKATCLGALVASQAILPGMVAQGYGTILFTGATASIRGSAKMSALAVPKFGVRALAQSIAREFGPQGIHASHILVDGVIDTEKTRQYLGDKPIPQDSLLSPSAMAQVYWQLYAQDRSVWTQELDIRPFVEKF</sequence>
<dbReference type="InterPro" id="IPR002347">
    <property type="entry name" value="SDR_fam"/>
</dbReference>
<dbReference type="InterPro" id="IPR036291">
    <property type="entry name" value="NAD(P)-bd_dom_sf"/>
</dbReference>
<evidence type="ECO:0000313" key="1">
    <source>
        <dbReference type="EMBL" id="RKP13649.1"/>
    </source>
</evidence>
<reference evidence="2" key="1">
    <citation type="journal article" date="2018" name="Nat. Microbiol.">
        <title>Leveraging single-cell genomics to expand the fungal tree of life.</title>
        <authorList>
            <person name="Ahrendt S.R."/>
            <person name="Quandt C.A."/>
            <person name="Ciobanu D."/>
            <person name="Clum A."/>
            <person name="Salamov A."/>
            <person name="Andreopoulos B."/>
            <person name="Cheng J.F."/>
            <person name="Woyke T."/>
            <person name="Pelin A."/>
            <person name="Henrissat B."/>
            <person name="Reynolds N.K."/>
            <person name="Benny G.L."/>
            <person name="Smith M.E."/>
            <person name="James T.Y."/>
            <person name="Grigoriev I.V."/>
        </authorList>
    </citation>
    <scope>NUCLEOTIDE SEQUENCE [LARGE SCALE GENOMIC DNA]</scope>
</reference>
<organism evidence="1 2">
    <name type="scientific">Piptocephalis cylindrospora</name>
    <dbReference type="NCBI Taxonomy" id="1907219"/>
    <lineage>
        <taxon>Eukaryota</taxon>
        <taxon>Fungi</taxon>
        <taxon>Fungi incertae sedis</taxon>
        <taxon>Zoopagomycota</taxon>
        <taxon>Zoopagomycotina</taxon>
        <taxon>Zoopagomycetes</taxon>
        <taxon>Zoopagales</taxon>
        <taxon>Piptocephalidaceae</taxon>
        <taxon>Piptocephalis</taxon>
    </lineage>
</organism>
<dbReference type="PANTHER" id="PTHR43431:SF7">
    <property type="entry name" value="OXIDOREDUCTASE, SHORT CHAIN DEHYDROGENASE_REDUCTASE FAMILY (AFU_ORTHOLOGUE AFUA_5G14000)"/>
    <property type="match status" value="1"/>
</dbReference>
<dbReference type="Proteomes" id="UP000267251">
    <property type="component" value="Unassembled WGS sequence"/>
</dbReference>
<dbReference type="SUPFAM" id="SSF51735">
    <property type="entry name" value="NAD(P)-binding Rossmann-fold domains"/>
    <property type="match status" value="1"/>
</dbReference>
<dbReference type="PANTHER" id="PTHR43431">
    <property type="entry name" value="OXIDOREDUCTASE, SHORT CHAIN DEHYDROGENASE/REDUCTASE FAMILY (AFU_ORTHOLOGUE AFUA_5G14000)"/>
    <property type="match status" value="1"/>
</dbReference>
<accession>A0A4V1IY82</accession>
<dbReference type="Pfam" id="PF00106">
    <property type="entry name" value="adh_short"/>
    <property type="match status" value="1"/>
</dbReference>
<dbReference type="OrthoDB" id="5399006at2759"/>
<dbReference type="Gene3D" id="3.40.50.720">
    <property type="entry name" value="NAD(P)-binding Rossmann-like Domain"/>
    <property type="match status" value="1"/>
</dbReference>
<proteinExistence type="predicted"/>
<gene>
    <name evidence="1" type="ORF">BJ684DRAFT_19883</name>
</gene>
<evidence type="ECO:0000313" key="2">
    <source>
        <dbReference type="Proteomes" id="UP000267251"/>
    </source>
</evidence>
<dbReference type="EMBL" id="KZ987972">
    <property type="protein sequence ID" value="RKP13649.1"/>
    <property type="molecule type" value="Genomic_DNA"/>
</dbReference>